<feature type="transmembrane region" description="Helical" evidence="1">
    <location>
        <begin position="68"/>
        <end position="90"/>
    </location>
</feature>
<evidence type="ECO:0000256" key="1">
    <source>
        <dbReference type="SAM" id="Phobius"/>
    </source>
</evidence>
<dbReference type="PANTHER" id="PTHR47408:SF1">
    <property type="entry name" value="N-ACETYLTRANSFERASE DOMAIN-CONTAINING PROTEIN"/>
    <property type="match status" value="1"/>
</dbReference>
<keyword evidence="1" id="KW-1133">Transmembrane helix</keyword>
<dbReference type="EMBL" id="KN598356">
    <property type="protein sequence ID" value="KHJ80833.1"/>
    <property type="molecule type" value="Genomic_DNA"/>
</dbReference>
<keyword evidence="1" id="KW-0472">Membrane</keyword>
<dbReference type="Proteomes" id="UP000053660">
    <property type="component" value="Unassembled WGS sequence"/>
</dbReference>
<dbReference type="PANTHER" id="PTHR47408">
    <property type="entry name" value="PROTEIN CBG01304-RELATED"/>
    <property type="match status" value="1"/>
</dbReference>
<keyword evidence="3" id="KW-1185">Reference proteome</keyword>
<reference evidence="2 3" key="1">
    <citation type="submission" date="2014-03" db="EMBL/GenBank/DDBJ databases">
        <title>Draft genome of the hookworm Oesophagostomum dentatum.</title>
        <authorList>
            <person name="Mitreva M."/>
        </authorList>
    </citation>
    <scope>NUCLEOTIDE SEQUENCE [LARGE SCALE GENOMIC DNA]</scope>
    <source>
        <strain evidence="2 3">OD-Hann</strain>
    </source>
</reference>
<proteinExistence type="predicted"/>
<evidence type="ECO:0000313" key="2">
    <source>
        <dbReference type="EMBL" id="KHJ80833.1"/>
    </source>
</evidence>
<dbReference type="AlphaFoldDB" id="A0A0B1S660"/>
<sequence length="93" mass="10906">MAPHYAETQGFDKMPDFHHNLAVVPTEHIVIPAIQNCSEYTIKDLADVDRALVFAYDAKVSQRNRPKYLINFITTGRCFSKVMLFFLYFVRYR</sequence>
<organism evidence="2 3">
    <name type="scientific">Oesophagostomum dentatum</name>
    <name type="common">Nodular worm</name>
    <dbReference type="NCBI Taxonomy" id="61180"/>
    <lineage>
        <taxon>Eukaryota</taxon>
        <taxon>Metazoa</taxon>
        <taxon>Ecdysozoa</taxon>
        <taxon>Nematoda</taxon>
        <taxon>Chromadorea</taxon>
        <taxon>Rhabditida</taxon>
        <taxon>Rhabditina</taxon>
        <taxon>Rhabditomorpha</taxon>
        <taxon>Strongyloidea</taxon>
        <taxon>Strongylidae</taxon>
        <taxon>Oesophagostomum</taxon>
    </lineage>
</organism>
<name>A0A0B1S660_OESDE</name>
<protein>
    <submittedName>
        <fullName evidence="2">Uncharacterized protein</fullName>
    </submittedName>
</protein>
<keyword evidence="1" id="KW-0812">Transmembrane</keyword>
<accession>A0A0B1S660</accession>
<dbReference type="OrthoDB" id="6418983at2759"/>
<gene>
    <name evidence="2" type="ORF">OESDEN_19487</name>
</gene>
<evidence type="ECO:0000313" key="3">
    <source>
        <dbReference type="Proteomes" id="UP000053660"/>
    </source>
</evidence>